<accession>A0A0A1TZC1</accession>
<dbReference type="SUPFAM" id="SSF52058">
    <property type="entry name" value="L domain-like"/>
    <property type="match status" value="1"/>
</dbReference>
<dbReference type="AlphaFoldDB" id="A0A0A1TZC1"/>
<dbReference type="InterPro" id="IPR026906">
    <property type="entry name" value="LRR_5"/>
</dbReference>
<evidence type="ECO:0000313" key="1">
    <source>
        <dbReference type="EMBL" id="ELP83866.1"/>
    </source>
</evidence>
<dbReference type="PANTHER" id="PTHR45661:SF3">
    <property type="entry name" value="IG-LIKE DOMAIN-CONTAINING PROTEIN"/>
    <property type="match status" value="1"/>
</dbReference>
<organism evidence="1 2">
    <name type="scientific">Entamoeba invadens IP1</name>
    <dbReference type="NCBI Taxonomy" id="370355"/>
    <lineage>
        <taxon>Eukaryota</taxon>
        <taxon>Amoebozoa</taxon>
        <taxon>Evosea</taxon>
        <taxon>Archamoebae</taxon>
        <taxon>Mastigamoebida</taxon>
        <taxon>Entamoebidae</taxon>
        <taxon>Entamoeba</taxon>
    </lineage>
</organism>
<dbReference type="Proteomes" id="UP000014680">
    <property type="component" value="Unassembled WGS sequence"/>
</dbReference>
<dbReference type="RefSeq" id="XP_004183212.1">
    <property type="nucleotide sequence ID" value="XM_004183164.1"/>
</dbReference>
<dbReference type="PANTHER" id="PTHR45661">
    <property type="entry name" value="SURFACE ANTIGEN"/>
    <property type="match status" value="1"/>
</dbReference>
<dbReference type="InterPro" id="IPR053139">
    <property type="entry name" value="Surface_bspA-like"/>
</dbReference>
<protein>
    <recommendedName>
        <fullName evidence="3">Leucine rich repeat containing protein BspA family protein</fullName>
    </recommendedName>
</protein>
<keyword evidence="2" id="KW-1185">Reference proteome</keyword>
<gene>
    <name evidence="1" type="ORF">EIN_198690</name>
</gene>
<dbReference type="OrthoDB" id="25856at2759"/>
<dbReference type="VEuPathDB" id="AmoebaDB:EIN_198690"/>
<name>A0A0A1TZC1_ENTIV</name>
<proteinExistence type="predicted"/>
<dbReference type="Gene3D" id="3.80.10.10">
    <property type="entry name" value="Ribonuclease Inhibitor"/>
    <property type="match status" value="1"/>
</dbReference>
<evidence type="ECO:0000313" key="2">
    <source>
        <dbReference type="Proteomes" id="UP000014680"/>
    </source>
</evidence>
<dbReference type="InterPro" id="IPR032675">
    <property type="entry name" value="LRR_dom_sf"/>
</dbReference>
<sequence>MSHLDAFHMMIVGKYFKTINDFINIVKTSKKYNEFLTMYHYNPIPLTTTTRAYFPNIETLHYYYEDDDAFDDGHIVKYEIWHLVNCNTVYGANPEKYVFHNIIFDKGDLDYFDKIPDIAASIDESCFKFNGLKQIVIPTSVTSLGMACFSSCWHLTKVDMPDTVKMFGEYCFAGCIALPEIHIPTSLVELPDSCFLGCQSLDNVEIPENVKKIEGQCFMTCTNMSKITVPSTLTSVGKDSFQGCNSLDRDIIKKIYDMNQND</sequence>
<dbReference type="GeneID" id="14882832"/>
<dbReference type="KEGG" id="eiv:EIN_198690"/>
<reference evidence="1 2" key="1">
    <citation type="submission" date="2012-10" db="EMBL/GenBank/DDBJ databases">
        <authorList>
            <person name="Zafar N."/>
            <person name="Inman J."/>
            <person name="Hall N."/>
            <person name="Lorenzi H."/>
            <person name="Caler E."/>
        </authorList>
    </citation>
    <scope>NUCLEOTIDE SEQUENCE [LARGE SCALE GENOMIC DNA]</scope>
    <source>
        <strain evidence="1 2">IP1</strain>
    </source>
</reference>
<evidence type="ECO:0008006" key="3">
    <source>
        <dbReference type="Google" id="ProtNLM"/>
    </source>
</evidence>
<dbReference type="EMBL" id="KB207226">
    <property type="protein sequence ID" value="ELP83866.1"/>
    <property type="molecule type" value="Genomic_DNA"/>
</dbReference>
<dbReference type="Pfam" id="PF13306">
    <property type="entry name" value="LRR_5"/>
    <property type="match status" value="1"/>
</dbReference>